<evidence type="ECO:0000313" key="7">
    <source>
        <dbReference type="EMBL" id="NVP54696.1"/>
    </source>
</evidence>
<gene>
    <name evidence="7" type="ORF">HV823_05445</name>
</gene>
<keyword evidence="8" id="KW-1185">Reference proteome</keyword>
<accession>A0ABX2QAD5</accession>
<feature type="transmembrane region" description="Helical" evidence="6">
    <location>
        <begin position="129"/>
        <end position="150"/>
    </location>
</feature>
<dbReference type="PIRSF" id="PIRSF005859">
    <property type="entry name" value="PBR"/>
    <property type="match status" value="1"/>
</dbReference>
<dbReference type="Proteomes" id="UP000659172">
    <property type="component" value="Unassembled WGS sequence"/>
</dbReference>
<comment type="subcellular location">
    <subcellularLocation>
        <location evidence="1">Membrane</location>
        <topology evidence="1">Multi-pass membrane protein</topology>
    </subcellularLocation>
</comment>
<keyword evidence="4 6" id="KW-1133">Transmembrane helix</keyword>
<dbReference type="RefSeq" id="WP_176948743.1">
    <property type="nucleotide sequence ID" value="NZ_JABXYK010000003.1"/>
</dbReference>
<dbReference type="PANTHER" id="PTHR10057">
    <property type="entry name" value="PERIPHERAL-TYPE BENZODIAZEPINE RECEPTOR"/>
    <property type="match status" value="1"/>
</dbReference>
<proteinExistence type="inferred from homology"/>
<evidence type="ECO:0000313" key="8">
    <source>
        <dbReference type="Proteomes" id="UP000659172"/>
    </source>
</evidence>
<organism evidence="7 8">
    <name type="scientific">Mycoplana rhizolycopersici</name>
    <dbReference type="NCBI Taxonomy" id="2746702"/>
    <lineage>
        <taxon>Bacteria</taxon>
        <taxon>Pseudomonadati</taxon>
        <taxon>Pseudomonadota</taxon>
        <taxon>Alphaproteobacteria</taxon>
        <taxon>Hyphomicrobiales</taxon>
        <taxon>Rhizobiaceae</taxon>
        <taxon>Mycoplana</taxon>
    </lineage>
</organism>
<evidence type="ECO:0000256" key="3">
    <source>
        <dbReference type="ARBA" id="ARBA00022692"/>
    </source>
</evidence>
<comment type="similarity">
    <text evidence="2">Belongs to the TspO/BZRP family.</text>
</comment>
<reference evidence="7 8" key="1">
    <citation type="submission" date="2020-06" db="EMBL/GenBank/DDBJ databases">
        <title>Rhizobium sp.nov. isolated from the tomato plant.</title>
        <authorList>
            <person name="Thin K.K."/>
            <person name="Zhang X."/>
            <person name="He S."/>
        </authorList>
    </citation>
    <scope>NUCLEOTIDE SEQUENCE [LARGE SCALE GENOMIC DNA]</scope>
    <source>
        <strain evidence="7 8">DBTS2</strain>
    </source>
</reference>
<feature type="transmembrane region" description="Helical" evidence="6">
    <location>
        <begin position="99"/>
        <end position="117"/>
    </location>
</feature>
<dbReference type="Pfam" id="PF03073">
    <property type="entry name" value="TspO_MBR"/>
    <property type="match status" value="1"/>
</dbReference>
<keyword evidence="3 6" id="KW-0812">Transmembrane</keyword>
<feature type="transmembrane region" description="Helical" evidence="6">
    <location>
        <begin position="75"/>
        <end position="93"/>
    </location>
</feature>
<evidence type="ECO:0000256" key="6">
    <source>
        <dbReference type="SAM" id="Phobius"/>
    </source>
</evidence>
<dbReference type="InterPro" id="IPR004307">
    <property type="entry name" value="TspO_MBR"/>
</dbReference>
<dbReference type="PANTHER" id="PTHR10057:SF0">
    <property type="entry name" value="TRANSLOCATOR PROTEIN"/>
    <property type="match status" value="1"/>
</dbReference>
<dbReference type="EMBL" id="JABXYK010000003">
    <property type="protein sequence ID" value="NVP54696.1"/>
    <property type="molecule type" value="Genomic_DNA"/>
</dbReference>
<keyword evidence="5 6" id="KW-0472">Membrane</keyword>
<evidence type="ECO:0000256" key="1">
    <source>
        <dbReference type="ARBA" id="ARBA00004141"/>
    </source>
</evidence>
<evidence type="ECO:0000256" key="5">
    <source>
        <dbReference type="ARBA" id="ARBA00023136"/>
    </source>
</evidence>
<feature type="transmembrane region" description="Helical" evidence="6">
    <location>
        <begin position="7"/>
        <end position="25"/>
    </location>
</feature>
<feature type="transmembrane region" description="Helical" evidence="6">
    <location>
        <begin position="45"/>
        <end position="63"/>
    </location>
</feature>
<name>A0ABX2QAD5_9HYPH</name>
<evidence type="ECO:0000256" key="2">
    <source>
        <dbReference type="ARBA" id="ARBA00007524"/>
    </source>
</evidence>
<sequence length="151" mass="16534">MNSKALTYLSFLVLVVGGGLLIGLVNLPDAWYRSLAKPAFNPPDWVFGPVWTLLYAMIAVAGARTFMNFRRTAAMRLWWAALALNFAWSPLFFGLREPALALIVVIGLVVSVLLYILSSWKQDGPSALLFAPYLAWTSFAAVLNGAIVALN</sequence>
<dbReference type="Gene3D" id="1.20.1260.100">
    <property type="entry name" value="TspO/MBR protein"/>
    <property type="match status" value="1"/>
</dbReference>
<evidence type="ECO:0000256" key="4">
    <source>
        <dbReference type="ARBA" id="ARBA00022989"/>
    </source>
</evidence>
<protein>
    <submittedName>
        <fullName evidence="7">Tryptophan-rich sensory protein</fullName>
    </submittedName>
</protein>
<dbReference type="CDD" id="cd15904">
    <property type="entry name" value="TSPO_MBR"/>
    <property type="match status" value="1"/>
</dbReference>
<comment type="caution">
    <text evidence="7">The sequence shown here is derived from an EMBL/GenBank/DDBJ whole genome shotgun (WGS) entry which is preliminary data.</text>
</comment>
<dbReference type="InterPro" id="IPR038330">
    <property type="entry name" value="TspO/MBR-related_sf"/>
</dbReference>